<dbReference type="OrthoDB" id="1063503at2759"/>
<dbReference type="InterPro" id="IPR040256">
    <property type="entry name" value="At4g02000-like"/>
</dbReference>
<sequence length="499" mass="56259">MDRGLDEVMQAMSLEEDLPVILTDDEDYSAAVRNEKSLIGRLLNPECQNMARMLRTMPRIWKIYDQVRGIALSNESFQFIFDLETDLNTVLNQGFWTSEDWGMMMDRWVEFPPPDYLQKASVWIRLSQLPVNYLTLKTIRAVPNPIGHVKDIEFDPTKPHLQEYVRVRVILDLQQPVRDTKVMQLPGGRSTIVKVEYERVRKKCFHCFRLSHEKQRCPLFKAMKQNCTDKGKGVALAPVIHRQNHPDLVGSIMPLLAPTAPPGFPSKSLVAPEVFEEMQFYMNCTDPEERRLREAKMVKALRDISTNPGAQSSYLHLENHPTISGVQNKNVGRVFDFRATQTEEAKQSQQAQTEEEPRVAEALIPKDGLTLTGRQLESLSLAMTAHIEPQTKPHGAAEGSGDNMLINVGVAFSIGRDDQSISGGSGKNRASKRTGASWKRFKPASQGVRKSSKSEQNAPVQDEGDSSVKRKAREGMEVSSKMTKHCDGLMVHQKPPDPQ</sequence>
<feature type="domain" description="DUF4283" evidence="2">
    <location>
        <begin position="32"/>
        <end position="110"/>
    </location>
</feature>
<reference evidence="5" key="2">
    <citation type="submission" date="2025-08" db="UniProtKB">
        <authorList>
            <consortium name="RefSeq"/>
        </authorList>
    </citation>
    <scope>IDENTIFICATION</scope>
    <source>
        <tissue evidence="5">Leaf</tissue>
    </source>
</reference>
<dbReference type="PANTHER" id="PTHR31286:SF178">
    <property type="entry name" value="DUF4283 DOMAIN-CONTAINING PROTEIN"/>
    <property type="match status" value="1"/>
</dbReference>
<evidence type="ECO:0000313" key="4">
    <source>
        <dbReference type="Proteomes" id="UP000504610"/>
    </source>
</evidence>
<proteinExistence type="predicted"/>
<dbReference type="InterPro" id="IPR025558">
    <property type="entry name" value="DUF4283"/>
</dbReference>
<protein>
    <submittedName>
        <fullName evidence="5">Uncharacterized protein LOC108835589</fullName>
    </submittedName>
</protein>
<dbReference type="Proteomes" id="UP000504610">
    <property type="component" value="Chromosome 2"/>
</dbReference>
<feature type="region of interest" description="Disordered" evidence="1">
    <location>
        <begin position="418"/>
        <end position="499"/>
    </location>
</feature>
<name>A0A6J0LW92_RAPSA</name>
<keyword evidence="4" id="KW-1185">Reference proteome</keyword>
<organism evidence="4 5">
    <name type="scientific">Raphanus sativus</name>
    <name type="common">Radish</name>
    <name type="synonym">Raphanus raphanistrum var. sativus</name>
    <dbReference type="NCBI Taxonomy" id="3726"/>
    <lineage>
        <taxon>Eukaryota</taxon>
        <taxon>Viridiplantae</taxon>
        <taxon>Streptophyta</taxon>
        <taxon>Embryophyta</taxon>
        <taxon>Tracheophyta</taxon>
        <taxon>Spermatophyta</taxon>
        <taxon>Magnoliopsida</taxon>
        <taxon>eudicotyledons</taxon>
        <taxon>Gunneridae</taxon>
        <taxon>Pentapetalae</taxon>
        <taxon>rosids</taxon>
        <taxon>malvids</taxon>
        <taxon>Brassicales</taxon>
        <taxon>Brassicaceae</taxon>
        <taxon>Brassiceae</taxon>
        <taxon>Raphanus</taxon>
    </lineage>
</organism>
<dbReference type="AlphaFoldDB" id="A0A6J0LW92"/>
<evidence type="ECO:0000256" key="1">
    <source>
        <dbReference type="SAM" id="MobiDB-lite"/>
    </source>
</evidence>
<reference evidence="4" key="1">
    <citation type="journal article" date="2019" name="Database">
        <title>The radish genome database (RadishGD): an integrated information resource for radish genomics.</title>
        <authorList>
            <person name="Yu H.J."/>
            <person name="Baek S."/>
            <person name="Lee Y.J."/>
            <person name="Cho A."/>
            <person name="Mun J.H."/>
        </authorList>
    </citation>
    <scope>NUCLEOTIDE SEQUENCE [LARGE SCALE GENOMIC DNA]</scope>
    <source>
        <strain evidence="4">cv. WK10039</strain>
    </source>
</reference>
<dbReference type="Pfam" id="PF14111">
    <property type="entry name" value="DUF4283"/>
    <property type="match status" value="1"/>
</dbReference>
<dbReference type="GeneID" id="108835589"/>
<evidence type="ECO:0000259" key="2">
    <source>
        <dbReference type="Pfam" id="PF14111"/>
    </source>
</evidence>
<dbReference type="InterPro" id="IPR025836">
    <property type="entry name" value="Zn_knuckle_CX2CX4HX4C"/>
</dbReference>
<accession>A0A6J0LW92</accession>
<dbReference type="KEGG" id="rsz:108835589"/>
<feature type="domain" description="Zinc knuckle CX2CX4HX4C" evidence="3">
    <location>
        <begin position="171"/>
        <end position="218"/>
    </location>
</feature>
<evidence type="ECO:0000313" key="5">
    <source>
        <dbReference type="RefSeq" id="XP_018464327.2"/>
    </source>
</evidence>
<gene>
    <name evidence="5" type="primary">LOC108835589</name>
</gene>
<dbReference type="RefSeq" id="XP_018464327.2">
    <property type="nucleotide sequence ID" value="XM_018608825.2"/>
</dbReference>
<dbReference type="Pfam" id="PF14392">
    <property type="entry name" value="zf-CCHC_4"/>
    <property type="match status" value="1"/>
</dbReference>
<dbReference type="PANTHER" id="PTHR31286">
    <property type="entry name" value="GLYCINE-RICH CELL WALL STRUCTURAL PROTEIN 1.8-LIKE"/>
    <property type="match status" value="1"/>
</dbReference>
<evidence type="ECO:0000259" key="3">
    <source>
        <dbReference type="Pfam" id="PF14392"/>
    </source>
</evidence>